<dbReference type="GO" id="GO:0005737">
    <property type="term" value="C:cytoplasm"/>
    <property type="evidence" value="ECO:0007669"/>
    <property type="project" value="UniProtKB-SubCell"/>
</dbReference>
<dbReference type="RefSeq" id="WP_133429710.1">
    <property type="nucleotide sequence ID" value="NZ_BMCC01000003.1"/>
</dbReference>
<keyword evidence="3" id="KW-0963">Cytoplasm</keyword>
<dbReference type="InterPro" id="IPR006122">
    <property type="entry name" value="HMA_Cu_ion-bd"/>
</dbReference>
<name>A0A4V3BDV9_9STAP</name>
<comment type="caution">
    <text evidence="9">The sequence shown here is derived from an EMBL/GenBank/DDBJ whole genome shotgun (WGS) entry which is preliminary data.</text>
</comment>
<dbReference type="InterPro" id="IPR017969">
    <property type="entry name" value="Heavy-metal-associated_CS"/>
</dbReference>
<keyword evidence="6" id="KW-0143">Chaperone</keyword>
<keyword evidence="10" id="KW-1185">Reference proteome</keyword>
<evidence type="ECO:0000256" key="5">
    <source>
        <dbReference type="ARBA" id="ARBA00023008"/>
    </source>
</evidence>
<keyword evidence="4" id="KW-0479">Metal-binding</keyword>
<dbReference type="InterPro" id="IPR049740">
    <property type="entry name" value="CopZ"/>
</dbReference>
<evidence type="ECO:0000256" key="7">
    <source>
        <dbReference type="ARBA" id="ARBA00025138"/>
    </source>
</evidence>
<dbReference type="Gene3D" id="3.30.70.100">
    <property type="match status" value="1"/>
</dbReference>
<proteinExistence type="predicted"/>
<dbReference type="CDD" id="cd00371">
    <property type="entry name" value="HMA"/>
    <property type="match status" value="1"/>
</dbReference>
<reference evidence="9 10" key="1">
    <citation type="submission" date="2019-01" db="EMBL/GenBank/DDBJ databases">
        <title>Draft genome sequences of the type strains of six Macrococcus species.</title>
        <authorList>
            <person name="Mazhar S."/>
            <person name="Altermann E."/>
            <person name="Hill C."/>
            <person name="Mcauliffe O."/>
        </authorList>
    </citation>
    <scope>NUCLEOTIDE SEQUENCE [LARGE SCALE GENOMIC DNA]</scope>
    <source>
        <strain evidence="9 10">CCM4809</strain>
    </source>
</reference>
<evidence type="ECO:0000256" key="3">
    <source>
        <dbReference type="ARBA" id="ARBA00022490"/>
    </source>
</evidence>
<evidence type="ECO:0000259" key="8">
    <source>
        <dbReference type="PROSITE" id="PS50846"/>
    </source>
</evidence>
<dbReference type="AlphaFoldDB" id="A0A4V3BDV9"/>
<dbReference type="Pfam" id="PF00403">
    <property type="entry name" value="HMA"/>
    <property type="match status" value="1"/>
</dbReference>
<dbReference type="PRINTS" id="PR00944">
    <property type="entry name" value="CUEXPORT"/>
</dbReference>
<dbReference type="OrthoDB" id="9813965at2"/>
<evidence type="ECO:0000256" key="4">
    <source>
        <dbReference type="ARBA" id="ARBA00022723"/>
    </source>
</evidence>
<evidence type="ECO:0000256" key="1">
    <source>
        <dbReference type="ARBA" id="ARBA00004496"/>
    </source>
</evidence>
<dbReference type="InterPro" id="IPR036163">
    <property type="entry name" value="HMA_dom_sf"/>
</dbReference>
<dbReference type="InterPro" id="IPR006121">
    <property type="entry name" value="HMA_dom"/>
</dbReference>
<dbReference type="NCBIfam" id="TIGR00003">
    <property type="entry name" value="copper ion binding protein"/>
    <property type="match status" value="1"/>
</dbReference>
<dbReference type="PANTHER" id="PTHR46594:SF4">
    <property type="entry name" value="P-TYPE CATION-TRANSPORTING ATPASE"/>
    <property type="match status" value="1"/>
</dbReference>
<dbReference type="EMBL" id="SCWE01000002">
    <property type="protein sequence ID" value="TDM01694.1"/>
    <property type="molecule type" value="Genomic_DNA"/>
</dbReference>
<dbReference type="GO" id="GO:0006825">
    <property type="term" value="P:copper ion transport"/>
    <property type="evidence" value="ECO:0007669"/>
    <property type="project" value="InterPro"/>
</dbReference>
<dbReference type="PROSITE" id="PS01047">
    <property type="entry name" value="HMA_1"/>
    <property type="match status" value="1"/>
</dbReference>
<dbReference type="PROSITE" id="PS50846">
    <property type="entry name" value="HMA_2"/>
    <property type="match status" value="1"/>
</dbReference>
<dbReference type="InterPro" id="IPR000428">
    <property type="entry name" value="Cu-bd"/>
</dbReference>
<evidence type="ECO:0000313" key="9">
    <source>
        <dbReference type="EMBL" id="TDM01694.1"/>
    </source>
</evidence>
<dbReference type="PANTHER" id="PTHR46594">
    <property type="entry name" value="P-TYPE CATION-TRANSPORTING ATPASE"/>
    <property type="match status" value="1"/>
</dbReference>
<dbReference type="GO" id="GO:0005507">
    <property type="term" value="F:copper ion binding"/>
    <property type="evidence" value="ECO:0007669"/>
    <property type="project" value="InterPro"/>
</dbReference>
<dbReference type="Proteomes" id="UP000295328">
    <property type="component" value="Unassembled WGS sequence"/>
</dbReference>
<sequence>MASQTLDVRGMTCEHCVNAVETSVGALGGVEQVNVDLENGKVNVDYDDSKATVQDIRDAIEDQGYEVLSQQDQ</sequence>
<evidence type="ECO:0000313" key="10">
    <source>
        <dbReference type="Proteomes" id="UP000295328"/>
    </source>
</evidence>
<keyword evidence="5" id="KW-0186">Copper</keyword>
<feature type="domain" description="HMA" evidence="8">
    <location>
        <begin position="2"/>
        <end position="68"/>
    </location>
</feature>
<comment type="function">
    <text evidence="7">Chaperone that serves for the intracellular sequestration and transport of Cu(+). Delivers Cu(+) to the copper-exporting P-type ATPase A (CopA).</text>
</comment>
<accession>A0A4V3BDV9</accession>
<protein>
    <recommendedName>
        <fullName evidence="2">Copper chaperone CopZ</fullName>
    </recommendedName>
</protein>
<evidence type="ECO:0000256" key="6">
    <source>
        <dbReference type="ARBA" id="ARBA00023186"/>
    </source>
</evidence>
<comment type="subcellular location">
    <subcellularLocation>
        <location evidence="1">Cytoplasm</location>
    </subcellularLocation>
</comment>
<dbReference type="SUPFAM" id="SSF55008">
    <property type="entry name" value="HMA, heavy metal-associated domain"/>
    <property type="match status" value="1"/>
</dbReference>
<dbReference type="NCBIfam" id="NF033795">
    <property type="entry name" value="chaper_CopZ_Bs"/>
    <property type="match status" value="1"/>
</dbReference>
<evidence type="ECO:0000256" key="2">
    <source>
        <dbReference type="ARBA" id="ARBA00015313"/>
    </source>
</evidence>
<dbReference type="FunFam" id="3.30.70.100:FF:000001">
    <property type="entry name" value="ATPase copper transporting beta"/>
    <property type="match status" value="1"/>
</dbReference>
<gene>
    <name evidence="9" type="ORF">ERX37_05645</name>
</gene>
<organism evidence="9 10">
    <name type="scientific">Macrococcus hajekii</name>
    <dbReference type="NCBI Taxonomy" id="198482"/>
    <lineage>
        <taxon>Bacteria</taxon>
        <taxon>Bacillati</taxon>
        <taxon>Bacillota</taxon>
        <taxon>Bacilli</taxon>
        <taxon>Bacillales</taxon>
        <taxon>Staphylococcaceae</taxon>
        <taxon>Macrococcus</taxon>
    </lineage>
</organism>